<organism evidence="1 2">
    <name type="scientific">Actinoallomurus acaciae</name>
    <dbReference type="NCBI Taxonomy" id="502577"/>
    <lineage>
        <taxon>Bacteria</taxon>
        <taxon>Bacillati</taxon>
        <taxon>Actinomycetota</taxon>
        <taxon>Actinomycetes</taxon>
        <taxon>Streptosporangiales</taxon>
        <taxon>Thermomonosporaceae</taxon>
        <taxon>Actinoallomurus</taxon>
    </lineage>
</organism>
<dbReference type="EMBL" id="JBHLZP010000005">
    <property type="protein sequence ID" value="MFB9830935.1"/>
    <property type="molecule type" value="Genomic_DNA"/>
</dbReference>
<reference evidence="1 2" key="1">
    <citation type="submission" date="2024-09" db="EMBL/GenBank/DDBJ databases">
        <authorList>
            <person name="Sun Q."/>
            <person name="Mori K."/>
        </authorList>
    </citation>
    <scope>NUCLEOTIDE SEQUENCE [LARGE SCALE GENOMIC DNA]</scope>
    <source>
        <strain evidence="1 2">TBRC 0563</strain>
    </source>
</reference>
<accession>A0ABV5Y7E1</accession>
<keyword evidence="2" id="KW-1185">Reference proteome</keyword>
<name>A0ABV5Y7E1_9ACTN</name>
<dbReference type="RefSeq" id="WP_378194012.1">
    <property type="nucleotide sequence ID" value="NZ_JBHLZP010000005.1"/>
</dbReference>
<evidence type="ECO:0000313" key="1">
    <source>
        <dbReference type="EMBL" id="MFB9830935.1"/>
    </source>
</evidence>
<comment type="caution">
    <text evidence="1">The sequence shown here is derived from an EMBL/GenBank/DDBJ whole genome shotgun (WGS) entry which is preliminary data.</text>
</comment>
<dbReference type="Proteomes" id="UP001589627">
    <property type="component" value="Unassembled WGS sequence"/>
</dbReference>
<protein>
    <submittedName>
        <fullName evidence="1">Uncharacterized protein</fullName>
    </submittedName>
</protein>
<proteinExistence type="predicted"/>
<evidence type="ECO:0000313" key="2">
    <source>
        <dbReference type="Proteomes" id="UP001589627"/>
    </source>
</evidence>
<sequence>MARRLGQQVGLGPAAFFRDACGLLAERPLRLSVTHLVSHLLREVESAVRSVLEPPKAGAGAKDRHRAKIEAVLRELEIPLDDPVAEFWLGLAREDNSDGLARRAHRSALDVPRPPGPAFFALVAGFELVLDAILERFETRYFEVYERLDKLLAIPTPTRESAKSIRNNFPGSYAVSNYFFSRATTAWIKPLKAEGFFQAPPPPQLDEDAGTLQLPSWPESRFLVRVAPQAPTDVVDVAIEIPATENARVNYDLIKIALACPPESATKLVPKIVSAISSRYGVLIPHEAGALIVSMCRGEHVEEAVALTQALLDRVPTDYGPSSSVDAYEYGTILREHIPSIVEMAGVQVLAMLCRVLAEVIRSDSERAAVSGRDTSLIWRPNIESSGSLRAETDVRQSLVDAVRDAATSLTDAHPEKIIEIIRELESHDWTLFQRISLWLLAQHTEQNLELTTTRLIDPALISNRYIEREYLLLARVAAHGLDTGDVRRLLRSIDAGPHAADVAKADGKSPRRAAGLDPESREWIARWQRNRLAALQSVLPPEWNARYQALVAEYGDAPNPTEALPEPFAVWGEESPISPSELAAMPTATLVEFLRTWQAPPNRWGAPSQASLRGALSSAVQGDAERRSADLDLFIGLPAVYIGEVISGLYQARTNDAVLDWNAVIKLCEWINQQAKEELAALDCGPAFRQWRQPRLDMLRLLMGGLNPGPSPISANLDTRVWAVIVDSCADADPDTDREAGATAEGYGGFMGLALGLVRPQAIRAVISYGLSLRRRSPDTDISAVLALLDQHLDPAIDPSKSVRSIYGELFPPLAWLDPEWAAARVESIFPLDVEENEFLDAAWGAYLGGGRITDVAWNLLTNRYSMAIDRLEAIDDYHVEESLVAQIGGHLINRLWNGYLSPDSHDGLLQRYYAKLTPKVATHLMWRIGVSLDPTALPDPMVIVRLRAFWEFRVGAVKQGADARELAEFGHWFASGLFEPKWSFAQLLTTLSLAGEVQGEAAVLAKAAGLAAEHLQASLTVLERWVSLERHTWWLTVSLDSIRAILQLGVAGDPTAVETSQKVISILLARDDGADLRDVLRKSP</sequence>
<gene>
    <name evidence="1" type="ORF">ACFFNX_01865</name>
</gene>